<organism evidence="3 4">
    <name type="scientific">Plectosphaerella plurivora</name>
    <dbReference type="NCBI Taxonomy" id="936078"/>
    <lineage>
        <taxon>Eukaryota</taxon>
        <taxon>Fungi</taxon>
        <taxon>Dikarya</taxon>
        <taxon>Ascomycota</taxon>
        <taxon>Pezizomycotina</taxon>
        <taxon>Sordariomycetes</taxon>
        <taxon>Hypocreomycetidae</taxon>
        <taxon>Glomerellales</taxon>
        <taxon>Plectosphaerellaceae</taxon>
        <taxon>Plectosphaerella</taxon>
    </lineage>
</organism>
<comment type="caution">
    <text evidence="3">The sequence shown here is derived from an EMBL/GenBank/DDBJ whole genome shotgun (WGS) entry which is preliminary data.</text>
</comment>
<dbReference type="PANTHER" id="PTHR16193">
    <property type="entry name" value="TETRATRICOPEPTIDE REPEAT PROTEIN 27"/>
    <property type="match status" value="1"/>
</dbReference>
<evidence type="ECO:0000313" key="3">
    <source>
        <dbReference type="EMBL" id="KAH6683542.1"/>
    </source>
</evidence>
<sequence length="1030" mass="113264">MAESQASAPAESSLLSKVAAGAYVEVLSSPLATKLIERFTKTLSSSEGSESENPSSSWEDEVAVGLAAFNAFLQTNVTGPVLEDIKEIKAVFTRGSTSQEPLKELQRACLGVLEVDGVPPYAYIPHIELFALARHILTTTQAPATTPITLSTKDSEEGSRVSLPWLRLRVAVWHYRLLTQPSLSGSSFARSMQWIDVPTLAENITDSLATVKETILDADVWSVAETETWPRETKVEFLLEAANIHIMLGRDEKAREAVQEAAKLNNFVYALSGALGKRTKFQDRTTSQLVVLAKSGAEVKPQAGDDEEDEAKPDALALNDDTLLENIQFSKEANGTDTAKASLLPEALVDMAPDEQPQLSPLDQIILLTEATLKDSFSSADTLTAQEILPYAVRVVSDKSTNWQVYTQALLVRSRIEMHRSRTIERGVLQMQALVDQVIVDTEEVAATTAEEAEKAAQAGTDVPSISILGPDATASEVSDKPTTFFRAGKSTDSAPAQTRLQFIHALASPPRWHLESELAHSWAGVGSLVSALEIFKRLRLWAEVALCLATAAAGADEDETGRGSGGDAKAKGILRWRLYHRTGTEVDEKTSSDPDTEVLPDEVTHLKPELFEGPERNPPVPDAPRLFCLLGDLEQNAEHYERAWTISKQRYSRAQKSLGEHYLMLKDLEKARDAYKLATECNRLSPDLWSRLGDISLRLTRFRDAADAYRRAITSTGDPSGGEDARTWSNLGSALWSLYLQTVDELKEKLQKSKIDDEDVEGAVKTLEDEDETVAAAAAQDAKEDKVRDPALLMSQSLAAYKRGATLSADNWRIWDNVLTLATRCRPPAYRDAIHSLQAIIRIKKSEAALDADVLRALLQDLVLTQEKQDSTGPVREDGIYDPPRGSLERAMITLLEEMVVPLITNKSSLWELVSRERLWRRDYAGAIDAAEKGWRAATATTSGLAAPTAGEARNWIEDKEAFEEVVMRTDELVSVLENFGEMAEGIGARWRGKARSAVRSVMGKGREAWEGTEGWKTLEGLMEGLERK</sequence>
<keyword evidence="4" id="KW-1185">Reference proteome</keyword>
<dbReference type="SMART" id="SM00028">
    <property type="entry name" value="TPR"/>
    <property type="match status" value="3"/>
</dbReference>
<name>A0A9P8V8P8_9PEZI</name>
<dbReference type="InterPro" id="IPR044244">
    <property type="entry name" value="TTC27/Emw1"/>
</dbReference>
<dbReference type="InterPro" id="IPR011990">
    <property type="entry name" value="TPR-like_helical_dom_sf"/>
</dbReference>
<evidence type="ECO:0000256" key="1">
    <source>
        <dbReference type="ARBA" id="ARBA00022737"/>
    </source>
</evidence>
<dbReference type="AlphaFoldDB" id="A0A9P8V8P8"/>
<proteinExistence type="predicted"/>
<dbReference type="Gene3D" id="1.25.40.10">
    <property type="entry name" value="Tetratricopeptide repeat domain"/>
    <property type="match status" value="1"/>
</dbReference>
<protein>
    <submittedName>
        <fullName evidence="3">TPR repeat-containing protein</fullName>
    </submittedName>
</protein>
<evidence type="ECO:0000256" key="2">
    <source>
        <dbReference type="ARBA" id="ARBA00022803"/>
    </source>
</evidence>
<dbReference type="SUPFAM" id="SSF48452">
    <property type="entry name" value="TPR-like"/>
    <property type="match status" value="1"/>
</dbReference>
<evidence type="ECO:0000313" key="4">
    <source>
        <dbReference type="Proteomes" id="UP000770015"/>
    </source>
</evidence>
<dbReference type="EMBL" id="JAGSXJ010000017">
    <property type="protein sequence ID" value="KAH6683542.1"/>
    <property type="molecule type" value="Genomic_DNA"/>
</dbReference>
<keyword evidence="1" id="KW-0677">Repeat</keyword>
<accession>A0A9P8V8P8</accession>
<dbReference type="PANTHER" id="PTHR16193:SF0">
    <property type="entry name" value="TETRATRICOPEPTIDE REPEAT PROTEIN 27"/>
    <property type="match status" value="1"/>
</dbReference>
<dbReference type="InterPro" id="IPR019734">
    <property type="entry name" value="TPR_rpt"/>
</dbReference>
<dbReference type="Proteomes" id="UP000770015">
    <property type="component" value="Unassembled WGS sequence"/>
</dbReference>
<gene>
    <name evidence="3" type="ORF">F5X68DRAFT_269593</name>
</gene>
<keyword evidence="2" id="KW-0802">TPR repeat</keyword>
<dbReference type="OrthoDB" id="1936594at2759"/>
<reference evidence="3" key="1">
    <citation type="journal article" date="2021" name="Nat. Commun.">
        <title>Genetic determinants of endophytism in the Arabidopsis root mycobiome.</title>
        <authorList>
            <person name="Mesny F."/>
            <person name="Miyauchi S."/>
            <person name="Thiergart T."/>
            <person name="Pickel B."/>
            <person name="Atanasova L."/>
            <person name="Karlsson M."/>
            <person name="Huettel B."/>
            <person name="Barry K.W."/>
            <person name="Haridas S."/>
            <person name="Chen C."/>
            <person name="Bauer D."/>
            <person name="Andreopoulos W."/>
            <person name="Pangilinan J."/>
            <person name="LaButti K."/>
            <person name="Riley R."/>
            <person name="Lipzen A."/>
            <person name="Clum A."/>
            <person name="Drula E."/>
            <person name="Henrissat B."/>
            <person name="Kohler A."/>
            <person name="Grigoriev I.V."/>
            <person name="Martin F.M."/>
            <person name="Hacquard S."/>
        </authorList>
    </citation>
    <scope>NUCLEOTIDE SEQUENCE</scope>
    <source>
        <strain evidence="3">MPI-SDFR-AT-0117</strain>
    </source>
</reference>